<evidence type="ECO:0000256" key="6">
    <source>
        <dbReference type="ARBA" id="ARBA00023125"/>
    </source>
</evidence>
<keyword evidence="6" id="KW-0238">DNA-binding</keyword>
<dbReference type="SUPFAM" id="SSF46689">
    <property type="entry name" value="Homeodomain-like"/>
    <property type="match status" value="2"/>
</dbReference>
<organism evidence="11 12">
    <name type="scientific">Paenibacillus lautus</name>
    <name type="common">Bacillus lautus</name>
    <dbReference type="NCBI Taxonomy" id="1401"/>
    <lineage>
        <taxon>Bacteria</taxon>
        <taxon>Bacillati</taxon>
        <taxon>Bacillota</taxon>
        <taxon>Bacilli</taxon>
        <taxon>Bacillales</taxon>
        <taxon>Paenibacillaceae</taxon>
        <taxon>Paenibacillus</taxon>
    </lineage>
</organism>
<evidence type="ECO:0000256" key="5">
    <source>
        <dbReference type="ARBA" id="ARBA00023015"/>
    </source>
</evidence>
<evidence type="ECO:0000259" key="10">
    <source>
        <dbReference type="PROSITE" id="PS50110"/>
    </source>
</evidence>
<dbReference type="InterPro" id="IPR020449">
    <property type="entry name" value="Tscrpt_reg_AraC-type_HTH"/>
</dbReference>
<keyword evidence="7" id="KW-0804">Transcription</keyword>
<comment type="caution">
    <text evidence="11">The sequence shown here is derived from an EMBL/GenBank/DDBJ whole genome shotgun (WGS) entry which is preliminary data.</text>
</comment>
<gene>
    <name evidence="11" type="ORF">BK123_31900</name>
</gene>
<evidence type="ECO:0000259" key="9">
    <source>
        <dbReference type="PROSITE" id="PS01124"/>
    </source>
</evidence>
<evidence type="ECO:0000313" key="12">
    <source>
        <dbReference type="Proteomes" id="UP000187074"/>
    </source>
</evidence>
<evidence type="ECO:0000256" key="3">
    <source>
        <dbReference type="ARBA" id="ARBA00022553"/>
    </source>
</evidence>
<dbReference type="SUPFAM" id="SSF52172">
    <property type="entry name" value="CheY-like"/>
    <property type="match status" value="1"/>
</dbReference>
<dbReference type="PROSITE" id="PS00041">
    <property type="entry name" value="HTH_ARAC_FAMILY_1"/>
    <property type="match status" value="1"/>
</dbReference>
<dbReference type="Gene3D" id="1.10.10.60">
    <property type="entry name" value="Homeodomain-like"/>
    <property type="match status" value="2"/>
</dbReference>
<feature type="domain" description="HTH araC/xylS-type" evidence="9">
    <location>
        <begin position="412"/>
        <end position="510"/>
    </location>
</feature>
<dbReference type="InterPro" id="IPR009057">
    <property type="entry name" value="Homeodomain-like_sf"/>
</dbReference>
<dbReference type="PANTHER" id="PTHR42713:SF3">
    <property type="entry name" value="TRANSCRIPTIONAL REGULATORY PROTEIN HPTR"/>
    <property type="match status" value="1"/>
</dbReference>
<dbReference type="InterPro" id="IPR051552">
    <property type="entry name" value="HptR"/>
</dbReference>
<comment type="subcellular location">
    <subcellularLocation>
        <location evidence="1">Cytoplasm</location>
    </subcellularLocation>
</comment>
<feature type="domain" description="Response regulatory" evidence="10">
    <location>
        <begin position="4"/>
        <end position="120"/>
    </location>
</feature>
<name>A0A1R1ANB6_PAELA</name>
<dbReference type="GO" id="GO:0000160">
    <property type="term" value="P:phosphorelay signal transduction system"/>
    <property type="evidence" value="ECO:0007669"/>
    <property type="project" value="UniProtKB-KW"/>
</dbReference>
<dbReference type="InterPro" id="IPR018062">
    <property type="entry name" value="HTH_AraC-typ_CS"/>
</dbReference>
<dbReference type="STRING" id="1401.BK123_31900"/>
<feature type="modified residue" description="4-aspartylphosphate" evidence="8">
    <location>
        <position position="55"/>
    </location>
</feature>
<proteinExistence type="predicted"/>
<evidence type="ECO:0008006" key="13">
    <source>
        <dbReference type="Google" id="ProtNLM"/>
    </source>
</evidence>
<dbReference type="SMART" id="SM00448">
    <property type="entry name" value="REC"/>
    <property type="match status" value="1"/>
</dbReference>
<dbReference type="GO" id="GO:0043565">
    <property type="term" value="F:sequence-specific DNA binding"/>
    <property type="evidence" value="ECO:0007669"/>
    <property type="project" value="InterPro"/>
</dbReference>
<evidence type="ECO:0000256" key="8">
    <source>
        <dbReference type="PROSITE-ProRule" id="PRU00169"/>
    </source>
</evidence>
<dbReference type="SMART" id="SM00342">
    <property type="entry name" value="HTH_ARAC"/>
    <property type="match status" value="1"/>
</dbReference>
<evidence type="ECO:0000256" key="4">
    <source>
        <dbReference type="ARBA" id="ARBA00023012"/>
    </source>
</evidence>
<dbReference type="PRINTS" id="PR00032">
    <property type="entry name" value="HTHARAC"/>
</dbReference>
<keyword evidence="3 8" id="KW-0597">Phosphoprotein</keyword>
<dbReference type="CDD" id="cd17536">
    <property type="entry name" value="REC_YesN-like"/>
    <property type="match status" value="1"/>
</dbReference>
<dbReference type="Pfam" id="PF12833">
    <property type="entry name" value="HTH_18"/>
    <property type="match status" value="1"/>
</dbReference>
<evidence type="ECO:0000256" key="1">
    <source>
        <dbReference type="ARBA" id="ARBA00004496"/>
    </source>
</evidence>
<evidence type="ECO:0000256" key="2">
    <source>
        <dbReference type="ARBA" id="ARBA00022490"/>
    </source>
</evidence>
<accession>A0A1R1ANB6</accession>
<dbReference type="GO" id="GO:0005737">
    <property type="term" value="C:cytoplasm"/>
    <property type="evidence" value="ECO:0007669"/>
    <property type="project" value="UniProtKB-SubCell"/>
</dbReference>
<dbReference type="PROSITE" id="PS01124">
    <property type="entry name" value="HTH_ARAC_FAMILY_2"/>
    <property type="match status" value="1"/>
</dbReference>
<dbReference type="Gene3D" id="3.40.50.2300">
    <property type="match status" value="1"/>
</dbReference>
<evidence type="ECO:0000256" key="7">
    <source>
        <dbReference type="ARBA" id="ARBA00023163"/>
    </source>
</evidence>
<dbReference type="RefSeq" id="WP_076326330.1">
    <property type="nucleotide sequence ID" value="NZ_MRTF01000018.1"/>
</dbReference>
<dbReference type="EMBL" id="MRTF01000018">
    <property type="protein sequence ID" value="OME87061.1"/>
    <property type="molecule type" value="Genomic_DNA"/>
</dbReference>
<evidence type="ECO:0000313" key="11">
    <source>
        <dbReference type="EMBL" id="OME87061.1"/>
    </source>
</evidence>
<sequence>MYYDILIVDDESAAREGLKMMVSTLEQWVWAGEASNGVTAMEQIKLYKPDLILLDIRMPEMDGITLLENIRELGLDSLVVLLTGYTDFEYTQKAIRYGAFDYLLKPTRVPDIVEVMKKAQLHIDQQRIVKREHDISLRMAEDYELGLFERNMREIIYGGNFEEISDFHFFSFSACDRLKVISLVLNSPNPSDREYCDHVLRSGLHTKFHSPYLVLKDGTSDWVIILGKIGDEDFSMELNQFTAILESEFQSVGISNWRMGVGRTSEFKQVNHSYEQSKFAAYFTSKDKQVVYYEKILESNASLFQLPIELEYMMLQHVRKGETEGALRVFSELEIHYRNMTVRELDKRAALLLIQLHHGQSQPEVECLTANGAAQDASGDHQAILKRLKLGVEYCAERARSYLSIQMNHVIQRVIEMIHEQYAENIKLGDIAWKLGVNPSYLSTLFKQEMGVSFSDYLSHYRIEKSLTLLKESTLKIYEVAQKVGYTDGRHFSQLFRKSKGMTPFEFRNRNGILIEHKEKINM</sequence>
<protein>
    <recommendedName>
        <fullName evidence="13">DNA-binding response regulator</fullName>
    </recommendedName>
</protein>
<reference evidence="11 12" key="1">
    <citation type="submission" date="2016-11" db="EMBL/GenBank/DDBJ databases">
        <title>Paenibacillus species isolates.</title>
        <authorList>
            <person name="Beno S.M."/>
        </authorList>
    </citation>
    <scope>NUCLEOTIDE SEQUENCE [LARGE SCALE GENOMIC DNA]</scope>
    <source>
        <strain evidence="11 12">FSL F4-0100</strain>
    </source>
</reference>
<dbReference type="GO" id="GO:0003700">
    <property type="term" value="F:DNA-binding transcription factor activity"/>
    <property type="evidence" value="ECO:0007669"/>
    <property type="project" value="InterPro"/>
</dbReference>
<dbReference type="InterPro" id="IPR011006">
    <property type="entry name" value="CheY-like_superfamily"/>
</dbReference>
<dbReference type="AlphaFoldDB" id="A0A1R1ANB6"/>
<dbReference type="InterPro" id="IPR001789">
    <property type="entry name" value="Sig_transdc_resp-reg_receiver"/>
</dbReference>
<dbReference type="Pfam" id="PF00072">
    <property type="entry name" value="Response_reg"/>
    <property type="match status" value="1"/>
</dbReference>
<dbReference type="PANTHER" id="PTHR42713">
    <property type="entry name" value="HISTIDINE KINASE-RELATED"/>
    <property type="match status" value="1"/>
</dbReference>
<keyword evidence="2" id="KW-0963">Cytoplasm</keyword>
<keyword evidence="5" id="KW-0805">Transcription regulation</keyword>
<dbReference type="InterPro" id="IPR018060">
    <property type="entry name" value="HTH_AraC"/>
</dbReference>
<dbReference type="PROSITE" id="PS50110">
    <property type="entry name" value="RESPONSE_REGULATORY"/>
    <property type="match status" value="1"/>
</dbReference>
<dbReference type="Proteomes" id="UP000187074">
    <property type="component" value="Unassembled WGS sequence"/>
</dbReference>
<keyword evidence="4" id="KW-0902">Two-component regulatory system</keyword>